<dbReference type="InterPro" id="IPR004358">
    <property type="entry name" value="Sig_transdc_His_kin-like_C"/>
</dbReference>
<reference evidence="13 14" key="1">
    <citation type="submission" date="2020-01" db="EMBL/GenBank/DDBJ databases">
        <authorList>
            <person name="Gulvik C.A."/>
            <person name="Batra D.G."/>
        </authorList>
    </citation>
    <scope>NUCLEOTIDE SEQUENCE [LARGE SCALE GENOMIC DNA]</scope>
    <source>
        <strain evidence="13 14">W9323</strain>
    </source>
</reference>
<evidence type="ECO:0000256" key="8">
    <source>
        <dbReference type="ARBA" id="ARBA00022840"/>
    </source>
</evidence>
<feature type="coiled-coil region" evidence="10">
    <location>
        <begin position="312"/>
        <end position="342"/>
    </location>
</feature>
<dbReference type="GO" id="GO:0005524">
    <property type="term" value="F:ATP binding"/>
    <property type="evidence" value="ECO:0007669"/>
    <property type="project" value="UniProtKB-KW"/>
</dbReference>
<keyword evidence="5" id="KW-0808">Transferase</keyword>
<dbReference type="PANTHER" id="PTHR45453">
    <property type="entry name" value="PHOSPHATE REGULON SENSOR PROTEIN PHOR"/>
    <property type="match status" value="1"/>
</dbReference>
<evidence type="ECO:0000256" key="1">
    <source>
        <dbReference type="ARBA" id="ARBA00000085"/>
    </source>
</evidence>
<evidence type="ECO:0000256" key="5">
    <source>
        <dbReference type="ARBA" id="ARBA00022679"/>
    </source>
</evidence>
<evidence type="ECO:0000256" key="2">
    <source>
        <dbReference type="ARBA" id="ARBA00004370"/>
    </source>
</evidence>
<dbReference type="CDD" id="cd00082">
    <property type="entry name" value="HisKA"/>
    <property type="match status" value="1"/>
</dbReference>
<dbReference type="Pfam" id="PF00512">
    <property type="entry name" value="HisKA"/>
    <property type="match status" value="1"/>
</dbReference>
<keyword evidence="14" id="KW-1185">Reference proteome</keyword>
<dbReference type="SMART" id="SM00387">
    <property type="entry name" value="HATPase_c"/>
    <property type="match status" value="1"/>
</dbReference>
<proteinExistence type="predicted"/>
<comment type="subcellular location">
    <subcellularLocation>
        <location evidence="2">Membrane</location>
    </subcellularLocation>
</comment>
<evidence type="ECO:0000256" key="10">
    <source>
        <dbReference type="SAM" id="Coils"/>
    </source>
</evidence>
<keyword evidence="8" id="KW-0067">ATP-binding</keyword>
<evidence type="ECO:0000256" key="11">
    <source>
        <dbReference type="SAM" id="Phobius"/>
    </source>
</evidence>
<evidence type="ECO:0000256" key="6">
    <source>
        <dbReference type="ARBA" id="ARBA00022741"/>
    </source>
</evidence>
<dbReference type="Proteomes" id="UP000503088">
    <property type="component" value="Chromosome"/>
</dbReference>
<keyword evidence="11" id="KW-1133">Transmembrane helix</keyword>
<feature type="domain" description="Histidine kinase" evidence="12">
    <location>
        <begin position="346"/>
        <end position="570"/>
    </location>
</feature>
<evidence type="ECO:0000256" key="7">
    <source>
        <dbReference type="ARBA" id="ARBA00022777"/>
    </source>
</evidence>
<dbReference type="GO" id="GO:0000155">
    <property type="term" value="F:phosphorelay sensor kinase activity"/>
    <property type="evidence" value="ECO:0007669"/>
    <property type="project" value="InterPro"/>
</dbReference>
<dbReference type="KEGG" id="kpul:GXN76_13600"/>
<evidence type="ECO:0000256" key="4">
    <source>
        <dbReference type="ARBA" id="ARBA00022553"/>
    </source>
</evidence>
<keyword evidence="9" id="KW-0902">Two-component regulatory system</keyword>
<dbReference type="Gene3D" id="3.30.565.10">
    <property type="entry name" value="Histidine kinase-like ATPase, C-terminal domain"/>
    <property type="match status" value="1"/>
</dbReference>
<dbReference type="PANTHER" id="PTHR45453:SF1">
    <property type="entry name" value="PHOSPHATE REGULON SENSOR PROTEIN PHOR"/>
    <property type="match status" value="1"/>
</dbReference>
<feature type="transmembrane region" description="Helical" evidence="11">
    <location>
        <begin position="248"/>
        <end position="269"/>
    </location>
</feature>
<sequence length="571" mass="66721">MKMETRLMIKFLTGVFYLVLLLVLSLILIYSLAYWLQEGKKKATSPEERIKKVISSTKINDGKIELEPQMKRQLVHREEWTQVLDERGRGVFQYNTPKRVPRSFSASELVLYKKKEKEVGYDIHTWHRRIEGKEYTWILGRKNTYSLLQQIKRETQRENGSISLPPDVLSEVKERGGWIQILDQHGKEIYQYARPPSAKTSYSPGEFAHASQRRSSFRFLSGVLQDQQVTWVYHGTKKKPDEAGYDRLFFLCAVFSAVSIFVFFSYRFGKKLGEPLLFMLEWLRNLSKGNYHLPHGKKILDSDRPDKKFALYQEVIQALEQLSSRLREVEEKRKQLDQSREEWIAGVTHDLKTPLSTMKGYADLYRSPDYKWDKQEIEEYLQLIVRKTEYIHQLIDDMSLTFQVKNHALSLQLAAWDMKEMIRLTVAEVIQESNVERPRIQLELPTDTTVMYPIDAKWFKRAFVNLLMNARIHNPPHTEIIIKLEVEKGEYLYPSLMIEIADDGKGMDEKTLASLFDRYYRGTDTNRSSDGTGLGMAIAKHLIQLHQGTISVSSKLHHGTTFTIWLPARNE</sequence>
<feature type="transmembrane region" description="Helical" evidence="11">
    <location>
        <begin position="12"/>
        <end position="36"/>
    </location>
</feature>
<dbReference type="RefSeq" id="WP_173224005.1">
    <property type="nucleotide sequence ID" value="NZ_CP048104.1"/>
</dbReference>
<dbReference type="InterPro" id="IPR050351">
    <property type="entry name" value="BphY/WalK/GraS-like"/>
</dbReference>
<dbReference type="InterPro" id="IPR003594">
    <property type="entry name" value="HATPase_dom"/>
</dbReference>
<evidence type="ECO:0000256" key="9">
    <source>
        <dbReference type="ARBA" id="ARBA00023012"/>
    </source>
</evidence>
<gene>
    <name evidence="13" type="ORF">GXN76_13600</name>
</gene>
<evidence type="ECO:0000313" key="14">
    <source>
        <dbReference type="Proteomes" id="UP000503088"/>
    </source>
</evidence>
<dbReference type="SMART" id="SM00388">
    <property type="entry name" value="HisKA"/>
    <property type="match status" value="1"/>
</dbReference>
<dbReference type="GO" id="GO:0004721">
    <property type="term" value="F:phosphoprotein phosphatase activity"/>
    <property type="evidence" value="ECO:0007669"/>
    <property type="project" value="TreeGrafter"/>
</dbReference>
<accession>A0A7D4C898</accession>
<evidence type="ECO:0000313" key="13">
    <source>
        <dbReference type="EMBL" id="QKG85396.1"/>
    </source>
</evidence>
<keyword evidence="11" id="KW-0812">Transmembrane</keyword>
<dbReference type="GO" id="GO:0005886">
    <property type="term" value="C:plasma membrane"/>
    <property type="evidence" value="ECO:0007669"/>
    <property type="project" value="TreeGrafter"/>
</dbReference>
<dbReference type="InterPro" id="IPR005467">
    <property type="entry name" value="His_kinase_dom"/>
</dbReference>
<evidence type="ECO:0000259" key="12">
    <source>
        <dbReference type="PROSITE" id="PS50109"/>
    </source>
</evidence>
<dbReference type="InterPro" id="IPR036097">
    <property type="entry name" value="HisK_dim/P_sf"/>
</dbReference>
<dbReference type="Pfam" id="PF02518">
    <property type="entry name" value="HATPase_c"/>
    <property type="match status" value="1"/>
</dbReference>
<organism evidence="13 14">
    <name type="scientific">Kroppenstedtia pulmonis</name>
    <dbReference type="NCBI Taxonomy" id="1380685"/>
    <lineage>
        <taxon>Bacteria</taxon>
        <taxon>Bacillati</taxon>
        <taxon>Bacillota</taxon>
        <taxon>Bacilli</taxon>
        <taxon>Bacillales</taxon>
        <taxon>Thermoactinomycetaceae</taxon>
        <taxon>Kroppenstedtia</taxon>
    </lineage>
</organism>
<dbReference type="EMBL" id="CP048104">
    <property type="protein sequence ID" value="QKG85396.1"/>
    <property type="molecule type" value="Genomic_DNA"/>
</dbReference>
<keyword evidence="4" id="KW-0597">Phosphoprotein</keyword>
<keyword evidence="7 13" id="KW-0418">Kinase</keyword>
<keyword evidence="6" id="KW-0547">Nucleotide-binding</keyword>
<name>A0A7D4C898_9BACL</name>
<dbReference type="InterPro" id="IPR036890">
    <property type="entry name" value="HATPase_C_sf"/>
</dbReference>
<dbReference type="Gene3D" id="1.10.287.130">
    <property type="match status" value="1"/>
</dbReference>
<protein>
    <recommendedName>
        <fullName evidence="3">histidine kinase</fullName>
        <ecNumber evidence="3">2.7.13.3</ecNumber>
    </recommendedName>
</protein>
<dbReference type="PROSITE" id="PS50109">
    <property type="entry name" value="HIS_KIN"/>
    <property type="match status" value="1"/>
</dbReference>
<keyword evidence="10" id="KW-0175">Coiled coil</keyword>
<dbReference type="SUPFAM" id="SSF47384">
    <property type="entry name" value="Homodimeric domain of signal transducing histidine kinase"/>
    <property type="match status" value="1"/>
</dbReference>
<dbReference type="PRINTS" id="PR00344">
    <property type="entry name" value="BCTRLSENSOR"/>
</dbReference>
<keyword evidence="11" id="KW-0472">Membrane</keyword>
<dbReference type="SUPFAM" id="SSF55874">
    <property type="entry name" value="ATPase domain of HSP90 chaperone/DNA topoisomerase II/histidine kinase"/>
    <property type="match status" value="1"/>
</dbReference>
<evidence type="ECO:0000256" key="3">
    <source>
        <dbReference type="ARBA" id="ARBA00012438"/>
    </source>
</evidence>
<dbReference type="GO" id="GO:0016036">
    <property type="term" value="P:cellular response to phosphate starvation"/>
    <property type="evidence" value="ECO:0007669"/>
    <property type="project" value="TreeGrafter"/>
</dbReference>
<comment type="catalytic activity">
    <reaction evidence="1">
        <text>ATP + protein L-histidine = ADP + protein N-phospho-L-histidine.</text>
        <dbReference type="EC" id="2.7.13.3"/>
    </reaction>
</comment>
<dbReference type="AlphaFoldDB" id="A0A7D4C898"/>
<dbReference type="EC" id="2.7.13.3" evidence="3"/>
<dbReference type="InterPro" id="IPR003661">
    <property type="entry name" value="HisK_dim/P_dom"/>
</dbReference>